<dbReference type="GO" id="GO:0016787">
    <property type="term" value="F:hydrolase activity"/>
    <property type="evidence" value="ECO:0007669"/>
    <property type="project" value="UniProtKB-KW"/>
</dbReference>
<gene>
    <name evidence="4" type="ORF">PGH26_07735</name>
</gene>
<organism evidence="4 5">
    <name type="scientific">Sporosarcina jeotgali</name>
    <dbReference type="NCBI Taxonomy" id="3020056"/>
    <lineage>
        <taxon>Bacteria</taxon>
        <taxon>Bacillati</taxon>
        <taxon>Bacillota</taxon>
        <taxon>Bacilli</taxon>
        <taxon>Bacillales</taxon>
        <taxon>Caryophanaceae</taxon>
        <taxon>Sporosarcina</taxon>
    </lineage>
</organism>
<evidence type="ECO:0000313" key="4">
    <source>
        <dbReference type="EMBL" id="WOV85813.1"/>
    </source>
</evidence>
<dbReference type="RefSeq" id="WP_323693408.1">
    <property type="nucleotide sequence ID" value="NZ_CP116341.1"/>
</dbReference>
<sequence length="322" mass="36145">MCTTIGFSYKEGIVFGRTLEVGMPLDNHILFVPKNLRGFIQTAETDFPSKYDVLGTGFFKQPLFGDGINEMGLMGSNNLYPGYATFAEHPVEDKINLTIAPAFNYLLNRCKNVEEIRVESKKLVILAKGKSKDDVSTQQHFFFMDADGNGIVLQPKEGLLLTHDNPYGVLTNAPEFPWHVTNLRNYIHLQPENVNQNNMNGVSISKFGEGSGMAGLPGDFTPPSRFVRAASFVSATPKDLERNAAILQGFRILSQADIPTGAVIDPVEKHRDETLYTSIMDTKKKAYFIKFHDNINIQPFYLDDYKDEKEALFLTIEKTMNL</sequence>
<dbReference type="PANTHER" id="PTHR35527">
    <property type="entry name" value="CHOLOYLGLYCINE HYDROLASE"/>
    <property type="match status" value="1"/>
</dbReference>
<evidence type="ECO:0000313" key="5">
    <source>
        <dbReference type="Proteomes" id="UP001303532"/>
    </source>
</evidence>
<name>A0ABZ0L1L6_9BACL</name>
<evidence type="ECO:0000256" key="1">
    <source>
        <dbReference type="ARBA" id="ARBA00006625"/>
    </source>
</evidence>
<keyword evidence="2 4" id="KW-0378">Hydrolase</keyword>
<dbReference type="Proteomes" id="UP001303532">
    <property type="component" value="Chromosome"/>
</dbReference>
<dbReference type="Gene3D" id="3.60.60.10">
    <property type="entry name" value="Penicillin V Acylase, Chain A"/>
    <property type="match status" value="1"/>
</dbReference>
<evidence type="ECO:0000259" key="3">
    <source>
        <dbReference type="Pfam" id="PF02275"/>
    </source>
</evidence>
<keyword evidence="5" id="KW-1185">Reference proteome</keyword>
<dbReference type="InterPro" id="IPR029132">
    <property type="entry name" value="CBAH/NAAA_C"/>
</dbReference>
<dbReference type="SUPFAM" id="SSF56235">
    <property type="entry name" value="N-terminal nucleophile aminohydrolases (Ntn hydrolases)"/>
    <property type="match status" value="1"/>
</dbReference>
<proteinExistence type="inferred from homology"/>
<dbReference type="PANTHER" id="PTHR35527:SF2">
    <property type="entry name" value="HYDROLASE"/>
    <property type="match status" value="1"/>
</dbReference>
<dbReference type="Pfam" id="PF02275">
    <property type="entry name" value="CBAH"/>
    <property type="match status" value="1"/>
</dbReference>
<protein>
    <submittedName>
        <fullName evidence="4">Linear amide C-N hydrolase</fullName>
    </submittedName>
</protein>
<dbReference type="InterPro" id="IPR052193">
    <property type="entry name" value="Peptidase_C59"/>
</dbReference>
<accession>A0ABZ0L1L6</accession>
<comment type="similarity">
    <text evidence="1">Belongs to the peptidase C59 family.</text>
</comment>
<feature type="domain" description="Choloylglycine hydrolase/NAAA C-terminal" evidence="3">
    <location>
        <begin position="2"/>
        <end position="304"/>
    </location>
</feature>
<reference evidence="4 5" key="1">
    <citation type="submission" date="2023-01" db="EMBL/GenBank/DDBJ databases">
        <title>Sporosarcina sp. nov., isolated from Korean tranditional fermented seafood 'Jeotgal'.</title>
        <authorList>
            <person name="Yang A.-I."/>
        </authorList>
    </citation>
    <scope>NUCLEOTIDE SEQUENCE [LARGE SCALE GENOMIC DNA]</scope>
    <source>
        <strain evidence="4 5">B2O-1</strain>
    </source>
</reference>
<dbReference type="EMBL" id="CP116341">
    <property type="protein sequence ID" value="WOV85813.1"/>
    <property type="molecule type" value="Genomic_DNA"/>
</dbReference>
<dbReference type="InterPro" id="IPR029055">
    <property type="entry name" value="Ntn_hydrolases_N"/>
</dbReference>
<evidence type="ECO:0000256" key="2">
    <source>
        <dbReference type="ARBA" id="ARBA00022801"/>
    </source>
</evidence>